<proteinExistence type="predicted"/>
<name>A0A243W5V3_9BACT</name>
<dbReference type="Pfam" id="PF13568">
    <property type="entry name" value="OMP_b-brl_2"/>
    <property type="match status" value="1"/>
</dbReference>
<gene>
    <name evidence="2" type="ORF">BXP70_27010</name>
</gene>
<evidence type="ECO:0000313" key="2">
    <source>
        <dbReference type="EMBL" id="OUJ69065.1"/>
    </source>
</evidence>
<comment type="caution">
    <text evidence="2">The sequence shown here is derived from an EMBL/GenBank/DDBJ whole genome shotgun (WGS) entry which is preliminary data.</text>
</comment>
<protein>
    <recommendedName>
        <fullName evidence="1">Outer membrane protein beta-barrel domain-containing protein</fullName>
    </recommendedName>
</protein>
<evidence type="ECO:0000259" key="1">
    <source>
        <dbReference type="Pfam" id="PF13568"/>
    </source>
</evidence>
<dbReference type="InterPro" id="IPR025665">
    <property type="entry name" value="Beta-barrel_OMP_2"/>
</dbReference>
<dbReference type="AlphaFoldDB" id="A0A243W5V3"/>
<organism evidence="2 3">
    <name type="scientific">Hymenobacter crusticola</name>
    <dbReference type="NCBI Taxonomy" id="1770526"/>
    <lineage>
        <taxon>Bacteria</taxon>
        <taxon>Pseudomonadati</taxon>
        <taxon>Bacteroidota</taxon>
        <taxon>Cytophagia</taxon>
        <taxon>Cytophagales</taxon>
        <taxon>Hymenobacteraceae</taxon>
        <taxon>Hymenobacter</taxon>
    </lineage>
</organism>
<dbReference type="EMBL" id="MTSE01000039">
    <property type="protein sequence ID" value="OUJ69065.1"/>
    <property type="molecule type" value="Genomic_DNA"/>
</dbReference>
<dbReference type="Proteomes" id="UP000194873">
    <property type="component" value="Unassembled WGS sequence"/>
</dbReference>
<dbReference type="RefSeq" id="WP_179197870.1">
    <property type="nucleotide sequence ID" value="NZ_MTSE01000039.1"/>
</dbReference>
<keyword evidence="3" id="KW-1185">Reference proteome</keyword>
<accession>A0A243W5V3</accession>
<reference evidence="2 3" key="1">
    <citation type="submission" date="2017-01" db="EMBL/GenBank/DDBJ databases">
        <title>A new Hymenobacter.</title>
        <authorList>
            <person name="Liang Y."/>
            <person name="Feng F."/>
        </authorList>
    </citation>
    <scope>NUCLEOTIDE SEQUENCE [LARGE SCALE GENOMIC DNA]</scope>
    <source>
        <strain evidence="2">MIMBbqt21</strain>
    </source>
</reference>
<evidence type="ECO:0000313" key="3">
    <source>
        <dbReference type="Proteomes" id="UP000194873"/>
    </source>
</evidence>
<sequence>MRYVTPLVSLFVLVATGPGRAQQLQLGLKAGLLASTAITRSVSTARVGGVAGGWLRYPGTKRVGLQVELGYEQRGVKTTQHEQLGWEGAIGSYTRQARTRLHYLSLPLLMRAQVGHFVGLIGPHVSYLLAARQRAQTQYVLQPTQAHPAFPYPATETSRDPDAFRRWELGYTAGLGYMLGACLALEVRYAAGVTAFYKPPTGVLARYEPLSPLAQARQRTWQAQLSYQLRALPPAR</sequence>
<feature type="domain" description="Outer membrane protein beta-barrel" evidence="1">
    <location>
        <begin position="21"/>
        <end position="194"/>
    </location>
</feature>